<sequence>MELRDIASCCLFALYYLHNRRIIHRDIKPSNLFISETGVIKMGDFGFAAQLNHSCSVRSIRCGTSWYMAPEVYEGKTELKSDVWSLGITLIELAEGKNPFDECSLFDVMKRVCYGECPKLSSSRWSSAFADFVSKCLIRDTKERWSVKQLLDHPFVKDSANRIKSIGCSDYLLDMAKRVRRCNMPYSPVPPSVNLLAVSVIEEHLTTLVVKGNSDLMMMGSYVEVIRVCKGVCNDECVEKWDVASCPRLKSIEIDDECFENVKEVKLIGLHQLERVVIGRNCFTKQKNNAAYEYDLQLGGNDFDRLIRDYVIKTYKEEAEEEYGELTQRCIDRLLKKCEDAKIDLRALMDTDIVINDDTDWLYTLTRSHMNCLIGGKIDESIRLCDEAITKAGLTVNDINEIVLVGGSTRLCIVEEKLRNHFPKLEIKDSVKPEECIATGAARYAYALSTGKYFVTPSHP</sequence>
<dbReference type="AlphaFoldDB" id="A0A196SDR8"/>
<proteinExistence type="inferred from homology"/>
<gene>
    <name evidence="11" type="ORF">AV274_4212</name>
</gene>
<dbReference type="PROSITE" id="PS50011">
    <property type="entry name" value="PROTEIN_KINASE_DOM"/>
    <property type="match status" value="1"/>
</dbReference>
<organism evidence="11 12">
    <name type="scientific">Blastocystis sp. subtype 1 (strain ATCC 50177 / NandII)</name>
    <dbReference type="NCBI Taxonomy" id="478820"/>
    <lineage>
        <taxon>Eukaryota</taxon>
        <taxon>Sar</taxon>
        <taxon>Stramenopiles</taxon>
        <taxon>Bigyra</taxon>
        <taxon>Opalozoa</taxon>
        <taxon>Opalinata</taxon>
        <taxon>Blastocystidae</taxon>
        <taxon>Blastocystis</taxon>
    </lineage>
</organism>
<dbReference type="InterPro" id="IPR011009">
    <property type="entry name" value="Kinase-like_dom_sf"/>
</dbReference>
<evidence type="ECO:0000259" key="10">
    <source>
        <dbReference type="PROSITE" id="PS50011"/>
    </source>
</evidence>
<dbReference type="PRINTS" id="PR00301">
    <property type="entry name" value="HEATSHOCK70"/>
</dbReference>
<keyword evidence="3 11" id="KW-0418">Kinase</keyword>
<dbReference type="SUPFAM" id="SSF56112">
    <property type="entry name" value="Protein kinase-like (PK-like)"/>
    <property type="match status" value="1"/>
</dbReference>
<dbReference type="EMBL" id="LXWW01000288">
    <property type="protein sequence ID" value="OAO14144.1"/>
    <property type="molecule type" value="Genomic_DNA"/>
</dbReference>
<keyword evidence="4" id="KW-0067">ATP-binding</keyword>
<dbReference type="PANTHER" id="PTHR48013">
    <property type="entry name" value="DUAL SPECIFICITY MITOGEN-ACTIVATED PROTEIN KINASE KINASE 5-RELATED"/>
    <property type="match status" value="1"/>
</dbReference>
<accession>A0A196SDR8</accession>
<dbReference type="STRING" id="478820.A0A196SDR8"/>
<comment type="caution">
    <text evidence="11">The sequence shown here is derived from an EMBL/GenBank/DDBJ whole genome shotgun (WGS) entry which is preliminary data.</text>
</comment>
<evidence type="ECO:0000256" key="3">
    <source>
        <dbReference type="ARBA" id="ARBA00022777"/>
    </source>
</evidence>
<dbReference type="OrthoDB" id="275301at2759"/>
<dbReference type="SUPFAM" id="SSF53067">
    <property type="entry name" value="Actin-like ATPase domain"/>
    <property type="match status" value="1"/>
</dbReference>
<evidence type="ECO:0000256" key="9">
    <source>
        <dbReference type="ARBA" id="ARBA00051693"/>
    </source>
</evidence>
<name>A0A196SDR8_BLAHN</name>
<comment type="similarity">
    <text evidence="5">Belongs to the protein kinase superfamily. STE Ser/Thr protein kinase family. MAP kinase kinase subfamily.</text>
</comment>
<comment type="catalytic activity">
    <reaction evidence="7">
        <text>L-seryl-[protein] + ATP = O-phospho-L-seryl-[protein] + ADP + H(+)</text>
        <dbReference type="Rhea" id="RHEA:17989"/>
        <dbReference type="Rhea" id="RHEA-COMP:9863"/>
        <dbReference type="Rhea" id="RHEA-COMP:11604"/>
        <dbReference type="ChEBI" id="CHEBI:15378"/>
        <dbReference type="ChEBI" id="CHEBI:29999"/>
        <dbReference type="ChEBI" id="CHEBI:30616"/>
        <dbReference type="ChEBI" id="CHEBI:83421"/>
        <dbReference type="ChEBI" id="CHEBI:456216"/>
        <dbReference type="EC" id="2.7.12.2"/>
    </reaction>
</comment>
<keyword evidence="1" id="KW-0808">Transferase</keyword>
<dbReference type="InterPro" id="IPR000719">
    <property type="entry name" value="Prot_kinase_dom"/>
</dbReference>
<dbReference type="SMART" id="SM00220">
    <property type="entry name" value="S_TKc"/>
    <property type="match status" value="1"/>
</dbReference>
<dbReference type="PROSITE" id="PS00108">
    <property type="entry name" value="PROTEIN_KINASE_ST"/>
    <property type="match status" value="1"/>
</dbReference>
<dbReference type="GO" id="GO:0004708">
    <property type="term" value="F:MAP kinase kinase activity"/>
    <property type="evidence" value="ECO:0007669"/>
    <property type="project" value="UniProtKB-EC"/>
</dbReference>
<evidence type="ECO:0000256" key="2">
    <source>
        <dbReference type="ARBA" id="ARBA00022741"/>
    </source>
</evidence>
<dbReference type="Gene3D" id="1.10.510.10">
    <property type="entry name" value="Transferase(Phosphotransferase) domain 1"/>
    <property type="match status" value="1"/>
</dbReference>
<dbReference type="PANTHER" id="PTHR48013:SF9">
    <property type="entry name" value="DUAL SPECIFICITY MITOGEN-ACTIVATED PROTEIN KINASE KINASE 5"/>
    <property type="match status" value="1"/>
</dbReference>
<comment type="catalytic activity">
    <reaction evidence="9">
        <text>L-tyrosyl-[protein] + ATP = O-phospho-L-tyrosyl-[protein] + ADP + H(+)</text>
        <dbReference type="Rhea" id="RHEA:10596"/>
        <dbReference type="Rhea" id="RHEA-COMP:10136"/>
        <dbReference type="Rhea" id="RHEA-COMP:20101"/>
        <dbReference type="ChEBI" id="CHEBI:15378"/>
        <dbReference type="ChEBI" id="CHEBI:30616"/>
        <dbReference type="ChEBI" id="CHEBI:46858"/>
        <dbReference type="ChEBI" id="CHEBI:61978"/>
        <dbReference type="ChEBI" id="CHEBI:456216"/>
        <dbReference type="EC" id="2.7.12.2"/>
    </reaction>
</comment>
<dbReference type="Gene3D" id="3.90.640.10">
    <property type="entry name" value="Actin, Chain A, domain 4"/>
    <property type="match status" value="1"/>
</dbReference>
<dbReference type="Pfam" id="PF00069">
    <property type="entry name" value="Pkinase"/>
    <property type="match status" value="1"/>
</dbReference>
<feature type="domain" description="Protein kinase" evidence="10">
    <location>
        <begin position="1"/>
        <end position="156"/>
    </location>
</feature>
<evidence type="ECO:0000256" key="6">
    <source>
        <dbReference type="ARBA" id="ARBA00038999"/>
    </source>
</evidence>
<dbReference type="EC" id="2.7.12.2" evidence="6"/>
<reference evidence="11 12" key="1">
    <citation type="submission" date="2016-05" db="EMBL/GenBank/DDBJ databases">
        <title>Nuclear genome of Blastocystis sp. subtype 1 NandII.</title>
        <authorList>
            <person name="Gentekaki E."/>
            <person name="Curtis B."/>
            <person name="Stairs C."/>
            <person name="Eme L."/>
            <person name="Herman E."/>
            <person name="Klimes V."/>
            <person name="Arias M.C."/>
            <person name="Elias M."/>
            <person name="Hilliou F."/>
            <person name="Klute M."/>
            <person name="Malik S.-B."/>
            <person name="Pightling A."/>
            <person name="Rachubinski R."/>
            <person name="Salas D."/>
            <person name="Schlacht A."/>
            <person name="Suga H."/>
            <person name="Archibald J."/>
            <person name="Ball S.G."/>
            <person name="Clark G."/>
            <person name="Dacks J."/>
            <person name="Van Der Giezen M."/>
            <person name="Tsaousis A."/>
            <person name="Roger A."/>
        </authorList>
    </citation>
    <scope>NUCLEOTIDE SEQUENCE [LARGE SCALE GENOMIC DNA]</scope>
    <source>
        <strain evidence="12">ATCC 50177 / NandII</strain>
    </source>
</reference>
<evidence type="ECO:0000313" key="12">
    <source>
        <dbReference type="Proteomes" id="UP000078348"/>
    </source>
</evidence>
<dbReference type="GO" id="GO:0005524">
    <property type="term" value="F:ATP binding"/>
    <property type="evidence" value="ECO:0007669"/>
    <property type="project" value="UniProtKB-KW"/>
</dbReference>
<evidence type="ECO:0000256" key="4">
    <source>
        <dbReference type="ARBA" id="ARBA00022840"/>
    </source>
</evidence>
<dbReference type="Proteomes" id="UP000078348">
    <property type="component" value="Unassembled WGS sequence"/>
</dbReference>
<dbReference type="Gene3D" id="3.30.420.40">
    <property type="match status" value="2"/>
</dbReference>
<evidence type="ECO:0000256" key="8">
    <source>
        <dbReference type="ARBA" id="ARBA00049299"/>
    </source>
</evidence>
<evidence type="ECO:0000256" key="5">
    <source>
        <dbReference type="ARBA" id="ARBA00038035"/>
    </source>
</evidence>
<dbReference type="InterPro" id="IPR008271">
    <property type="entry name" value="Ser/Thr_kinase_AS"/>
</dbReference>
<keyword evidence="12" id="KW-1185">Reference proteome</keyword>
<comment type="catalytic activity">
    <reaction evidence="8">
        <text>L-threonyl-[protein] + ATP = O-phospho-L-threonyl-[protein] + ADP + H(+)</text>
        <dbReference type="Rhea" id="RHEA:46608"/>
        <dbReference type="Rhea" id="RHEA-COMP:11060"/>
        <dbReference type="Rhea" id="RHEA-COMP:11605"/>
        <dbReference type="ChEBI" id="CHEBI:15378"/>
        <dbReference type="ChEBI" id="CHEBI:30013"/>
        <dbReference type="ChEBI" id="CHEBI:30616"/>
        <dbReference type="ChEBI" id="CHEBI:61977"/>
        <dbReference type="ChEBI" id="CHEBI:456216"/>
        <dbReference type="EC" id="2.7.12.2"/>
    </reaction>
</comment>
<protein>
    <recommendedName>
        <fullName evidence="6">mitogen-activated protein kinase kinase</fullName>
        <ecNumber evidence="6">2.7.12.2</ecNumber>
    </recommendedName>
</protein>
<dbReference type="InterPro" id="IPR013126">
    <property type="entry name" value="Hsp_70_fam"/>
</dbReference>
<dbReference type="Pfam" id="PF00012">
    <property type="entry name" value="HSP70"/>
    <property type="match status" value="1"/>
</dbReference>
<evidence type="ECO:0000256" key="1">
    <source>
        <dbReference type="ARBA" id="ARBA00022679"/>
    </source>
</evidence>
<evidence type="ECO:0000313" key="11">
    <source>
        <dbReference type="EMBL" id="OAO14144.1"/>
    </source>
</evidence>
<evidence type="ECO:0000256" key="7">
    <source>
        <dbReference type="ARBA" id="ARBA00049014"/>
    </source>
</evidence>
<keyword evidence="2" id="KW-0547">Nucleotide-binding</keyword>
<dbReference type="GO" id="GO:0140662">
    <property type="term" value="F:ATP-dependent protein folding chaperone"/>
    <property type="evidence" value="ECO:0007669"/>
    <property type="project" value="InterPro"/>
</dbReference>
<dbReference type="InterPro" id="IPR043129">
    <property type="entry name" value="ATPase_NBD"/>
</dbReference>